<dbReference type="PANTHER" id="PTHR30026:SF20">
    <property type="entry name" value="OUTER MEMBRANE PROTEIN TOLC"/>
    <property type="match status" value="1"/>
</dbReference>
<evidence type="ECO:0000256" key="2">
    <source>
        <dbReference type="ARBA" id="ARBA00022448"/>
    </source>
</evidence>
<evidence type="ECO:0000256" key="6">
    <source>
        <dbReference type="ARBA" id="ARBA00023237"/>
    </source>
</evidence>
<dbReference type="GO" id="GO:0009279">
    <property type="term" value="C:cell outer membrane"/>
    <property type="evidence" value="ECO:0007669"/>
    <property type="project" value="UniProtKB-SubCell"/>
</dbReference>
<dbReference type="AlphaFoldDB" id="X1GCY3"/>
<keyword evidence="3" id="KW-1134">Transmembrane beta strand</keyword>
<evidence type="ECO:0000256" key="3">
    <source>
        <dbReference type="ARBA" id="ARBA00022452"/>
    </source>
</evidence>
<dbReference type="SUPFAM" id="SSF56954">
    <property type="entry name" value="Outer membrane efflux proteins (OEP)"/>
    <property type="match status" value="1"/>
</dbReference>
<keyword evidence="4" id="KW-0812">Transmembrane</keyword>
<evidence type="ECO:0000256" key="5">
    <source>
        <dbReference type="ARBA" id="ARBA00023136"/>
    </source>
</evidence>
<keyword evidence="5" id="KW-0472">Membrane</keyword>
<comment type="subcellular location">
    <subcellularLocation>
        <location evidence="1">Cell outer membrane</location>
    </subcellularLocation>
</comment>
<protein>
    <recommendedName>
        <fullName evidence="8">TolC family protein</fullName>
    </recommendedName>
</protein>
<evidence type="ECO:0008006" key="8">
    <source>
        <dbReference type="Google" id="ProtNLM"/>
    </source>
</evidence>
<keyword evidence="6" id="KW-0998">Cell outer membrane</keyword>
<organism evidence="7">
    <name type="scientific">marine sediment metagenome</name>
    <dbReference type="NCBI Taxonomy" id="412755"/>
    <lineage>
        <taxon>unclassified sequences</taxon>
        <taxon>metagenomes</taxon>
        <taxon>ecological metagenomes</taxon>
    </lineage>
</organism>
<dbReference type="EMBL" id="BARU01011220">
    <property type="protein sequence ID" value="GAH42675.1"/>
    <property type="molecule type" value="Genomic_DNA"/>
</dbReference>
<feature type="non-terminal residue" evidence="7">
    <location>
        <position position="277"/>
    </location>
</feature>
<comment type="caution">
    <text evidence="7">The sequence shown here is derived from an EMBL/GenBank/DDBJ whole genome shotgun (WGS) entry which is preliminary data.</text>
</comment>
<proteinExistence type="predicted"/>
<dbReference type="Gene3D" id="1.20.1600.10">
    <property type="entry name" value="Outer membrane efflux proteins (OEP)"/>
    <property type="match status" value="1"/>
</dbReference>
<gene>
    <name evidence="7" type="ORF">S03H2_21140</name>
</gene>
<dbReference type="PANTHER" id="PTHR30026">
    <property type="entry name" value="OUTER MEMBRANE PROTEIN TOLC"/>
    <property type="match status" value="1"/>
</dbReference>
<evidence type="ECO:0000256" key="1">
    <source>
        <dbReference type="ARBA" id="ARBA00004442"/>
    </source>
</evidence>
<dbReference type="Pfam" id="PF02321">
    <property type="entry name" value="OEP"/>
    <property type="match status" value="1"/>
</dbReference>
<name>X1GCY3_9ZZZZ</name>
<keyword evidence="2" id="KW-0813">Transport</keyword>
<evidence type="ECO:0000313" key="7">
    <source>
        <dbReference type="EMBL" id="GAH42675.1"/>
    </source>
</evidence>
<accession>X1GCY3</accession>
<dbReference type="GO" id="GO:0015562">
    <property type="term" value="F:efflux transmembrane transporter activity"/>
    <property type="evidence" value="ECO:0007669"/>
    <property type="project" value="InterPro"/>
</dbReference>
<reference evidence="7" key="1">
    <citation type="journal article" date="2014" name="Front. Microbiol.">
        <title>High frequency of phylogenetically diverse reductive dehalogenase-homologous genes in deep subseafloor sedimentary metagenomes.</title>
        <authorList>
            <person name="Kawai M."/>
            <person name="Futagami T."/>
            <person name="Toyoda A."/>
            <person name="Takaki Y."/>
            <person name="Nishi S."/>
            <person name="Hori S."/>
            <person name="Arai W."/>
            <person name="Tsubouchi T."/>
            <person name="Morono Y."/>
            <person name="Uchiyama I."/>
            <person name="Ito T."/>
            <person name="Fujiyama A."/>
            <person name="Inagaki F."/>
            <person name="Takami H."/>
        </authorList>
    </citation>
    <scope>NUCLEOTIDE SEQUENCE</scope>
    <source>
        <strain evidence="7">Expedition CK06-06</strain>
    </source>
</reference>
<dbReference type="GO" id="GO:1990281">
    <property type="term" value="C:efflux pump complex"/>
    <property type="evidence" value="ECO:0007669"/>
    <property type="project" value="TreeGrafter"/>
</dbReference>
<dbReference type="InterPro" id="IPR051906">
    <property type="entry name" value="TolC-like"/>
</dbReference>
<feature type="non-terminal residue" evidence="7">
    <location>
        <position position="1"/>
    </location>
</feature>
<sequence>ANAKNRSLKISNLEVKKAEARMKESWASFYPSVNFQSSYTRLLNVPEFEIETPEGPQPISMGYADNYMNTLSVTFPVFTFGRRLVVKDIAEKAVRIQLFQEETDRINLIMDLATVFYGVVSATEGVEIAKDAVKRAEDHLRTASIQYGEGRVTKLDLLSAETELNKRKTEYLNTQNGLDKMRSALNILLGFPSDTLIDVEGDIELKPDTFTLDSLITRSINLRPEVRSIEELNRLANLSNKLQFLDYLSNNCFSGKLFPMTSRISLRMSGVIILLQP</sequence>
<dbReference type="GO" id="GO:0015288">
    <property type="term" value="F:porin activity"/>
    <property type="evidence" value="ECO:0007669"/>
    <property type="project" value="TreeGrafter"/>
</dbReference>
<dbReference type="InterPro" id="IPR003423">
    <property type="entry name" value="OMP_efflux"/>
</dbReference>
<evidence type="ECO:0000256" key="4">
    <source>
        <dbReference type="ARBA" id="ARBA00022692"/>
    </source>
</evidence>